<keyword evidence="2" id="KW-1185">Reference proteome</keyword>
<accession>A0A0N8PS59</accession>
<evidence type="ECO:0000313" key="1">
    <source>
        <dbReference type="EMBL" id="KPV51813.1"/>
    </source>
</evidence>
<protein>
    <submittedName>
        <fullName evidence="1">Uncharacterized protein</fullName>
    </submittedName>
</protein>
<comment type="caution">
    <text evidence="1">The sequence shown here is derived from an EMBL/GenBank/DDBJ whole genome shotgun (WGS) entry which is preliminary data.</text>
</comment>
<sequence length="99" mass="10426">MIGADAWVVALDQWQAPMTHGFWLRSLPAPIVLITPHTLAAQALAPLVPQLKVISPPARALHELADMLVLALAGAAGTLVVPAQGFESYGMRGATAWAH</sequence>
<dbReference type="EMBL" id="LJCR01000765">
    <property type="protein sequence ID" value="KPV51813.1"/>
    <property type="molecule type" value="Genomic_DNA"/>
</dbReference>
<evidence type="ECO:0000313" key="2">
    <source>
        <dbReference type="Proteomes" id="UP000050509"/>
    </source>
</evidence>
<organism evidence="1 2">
    <name type="scientific">Kouleothrix aurantiaca</name>
    <dbReference type="NCBI Taxonomy" id="186479"/>
    <lineage>
        <taxon>Bacteria</taxon>
        <taxon>Bacillati</taxon>
        <taxon>Chloroflexota</taxon>
        <taxon>Chloroflexia</taxon>
        <taxon>Chloroflexales</taxon>
        <taxon>Roseiflexineae</taxon>
        <taxon>Roseiflexaceae</taxon>
        <taxon>Kouleothrix</taxon>
    </lineage>
</organism>
<proteinExistence type="predicted"/>
<dbReference type="AlphaFoldDB" id="A0A0N8PS59"/>
<dbReference type="Proteomes" id="UP000050509">
    <property type="component" value="Unassembled WGS sequence"/>
</dbReference>
<gene>
    <name evidence="1" type="ORF">SE17_19110</name>
</gene>
<reference evidence="1 2" key="1">
    <citation type="submission" date="2015-09" db="EMBL/GenBank/DDBJ databases">
        <title>Draft genome sequence of Kouleothrix aurantiaca JCM 19913.</title>
        <authorList>
            <person name="Hemp J."/>
        </authorList>
    </citation>
    <scope>NUCLEOTIDE SEQUENCE [LARGE SCALE GENOMIC DNA]</scope>
    <source>
        <strain evidence="1 2">COM-B</strain>
    </source>
</reference>
<name>A0A0N8PS59_9CHLR</name>